<keyword evidence="2" id="KW-0732">Signal</keyword>
<dbReference type="RefSeq" id="WP_094200921.1">
    <property type="nucleotide sequence ID" value="NZ_NBIM01000003.1"/>
</dbReference>
<feature type="signal peptide" evidence="2">
    <location>
        <begin position="1"/>
        <end position="24"/>
    </location>
</feature>
<feature type="region of interest" description="Disordered" evidence="1">
    <location>
        <begin position="17"/>
        <end position="62"/>
    </location>
</feature>
<feature type="chain" id="PRO_5012963558" evidence="2">
    <location>
        <begin position="25"/>
        <end position="62"/>
    </location>
</feature>
<dbReference type="AlphaFoldDB" id="A0A233RDU1"/>
<accession>A0A233RDU1</accession>
<keyword evidence="4" id="KW-1185">Reference proteome</keyword>
<dbReference type="Proteomes" id="UP000242757">
    <property type="component" value="Unassembled WGS sequence"/>
</dbReference>
<organism evidence="3 4">
    <name type="scientific">Oceanimonas doudoroffii</name>
    <dbReference type="NCBI Taxonomy" id="84158"/>
    <lineage>
        <taxon>Bacteria</taxon>
        <taxon>Pseudomonadati</taxon>
        <taxon>Pseudomonadota</taxon>
        <taxon>Gammaproteobacteria</taxon>
        <taxon>Aeromonadales</taxon>
        <taxon>Aeromonadaceae</taxon>
        <taxon>Oceanimonas</taxon>
    </lineage>
</organism>
<reference evidence="3 4" key="1">
    <citation type="submission" date="2017-08" db="EMBL/GenBank/DDBJ databases">
        <title>A Genome Sequence of Oceanimonas doudoroffii ATCC 27123T.</title>
        <authorList>
            <person name="Brennan M.A."/>
            <person name="Maclea K.S."/>
            <person name="Mcclelland W.D."/>
            <person name="Trachtenberg A.M."/>
        </authorList>
    </citation>
    <scope>NUCLEOTIDE SEQUENCE [LARGE SCALE GENOMIC DNA]</scope>
    <source>
        <strain evidence="3 4">ATCC 27123</strain>
    </source>
</reference>
<protein>
    <submittedName>
        <fullName evidence="3">Uncharacterized protein</fullName>
    </submittedName>
</protein>
<evidence type="ECO:0000313" key="4">
    <source>
        <dbReference type="Proteomes" id="UP000242757"/>
    </source>
</evidence>
<comment type="caution">
    <text evidence="3">The sequence shown here is derived from an EMBL/GenBank/DDBJ whole genome shotgun (WGS) entry which is preliminary data.</text>
</comment>
<sequence>MRNPLWLLPVLLLAGCGGTPPPPAAPEPEPEVQAEPEPAPQPYENGVISVPISPLQELPPEW</sequence>
<evidence type="ECO:0000256" key="1">
    <source>
        <dbReference type="SAM" id="MobiDB-lite"/>
    </source>
</evidence>
<name>A0A233RDU1_9GAMM</name>
<proteinExistence type="predicted"/>
<dbReference type="EMBL" id="NBIM01000003">
    <property type="protein sequence ID" value="OXY81553.1"/>
    <property type="molecule type" value="Genomic_DNA"/>
</dbReference>
<dbReference type="PROSITE" id="PS51257">
    <property type="entry name" value="PROKAR_LIPOPROTEIN"/>
    <property type="match status" value="1"/>
</dbReference>
<evidence type="ECO:0000313" key="3">
    <source>
        <dbReference type="EMBL" id="OXY81553.1"/>
    </source>
</evidence>
<evidence type="ECO:0000256" key="2">
    <source>
        <dbReference type="SAM" id="SignalP"/>
    </source>
</evidence>
<gene>
    <name evidence="3" type="ORF">B6S08_11295</name>
</gene>